<dbReference type="OrthoDB" id="9815222at2"/>
<dbReference type="EMBL" id="CAQJ01000097">
    <property type="protein sequence ID" value="CCQ91861.1"/>
    <property type="molecule type" value="Genomic_DNA"/>
</dbReference>
<keyword evidence="3" id="KW-0547">Nucleotide-binding</keyword>
<gene>
    <name evidence="3" type="ORF">NITGR_880007</name>
</gene>
<proteinExistence type="predicted"/>
<dbReference type="GO" id="GO:0003676">
    <property type="term" value="F:nucleic acid binding"/>
    <property type="evidence" value="ECO:0007669"/>
    <property type="project" value="InterPro"/>
</dbReference>
<dbReference type="Pfam" id="PF13482">
    <property type="entry name" value="RNase_H_2"/>
    <property type="match status" value="1"/>
</dbReference>
<dbReference type="InParanoid" id="M1Z2A2"/>
<evidence type="ECO:0000256" key="1">
    <source>
        <dbReference type="SAM" id="MobiDB-lite"/>
    </source>
</evidence>
<protein>
    <submittedName>
        <fullName evidence="3">ATP-dependent DEAD/DEAH box helicase family protein</fullName>
    </submittedName>
</protein>
<keyword evidence="3" id="KW-0067">ATP-binding</keyword>
<dbReference type="RefSeq" id="WP_005011124.1">
    <property type="nucleotide sequence ID" value="NZ_HG422173.1"/>
</dbReference>
<dbReference type="GO" id="GO:0004386">
    <property type="term" value="F:helicase activity"/>
    <property type="evidence" value="ECO:0007669"/>
    <property type="project" value="UniProtKB-KW"/>
</dbReference>
<keyword evidence="3" id="KW-0347">Helicase</keyword>
<dbReference type="HOGENOM" id="CLU_1388707_0_0_0"/>
<comment type="caution">
    <text evidence="3">The sequence shown here is derived from an EMBL/GenBank/DDBJ whole genome shotgun (WGS) entry which is preliminary data.</text>
</comment>
<keyword evidence="4" id="KW-1185">Reference proteome</keyword>
<dbReference type="Proteomes" id="UP000011704">
    <property type="component" value="Unassembled WGS sequence"/>
</dbReference>
<evidence type="ECO:0000313" key="3">
    <source>
        <dbReference type="EMBL" id="CCQ91861.1"/>
    </source>
</evidence>
<name>M1Z2A2_NITG3</name>
<dbReference type="AlphaFoldDB" id="M1Z2A2"/>
<dbReference type="InterPro" id="IPR012337">
    <property type="entry name" value="RNaseH-like_sf"/>
</dbReference>
<feature type="region of interest" description="Disordered" evidence="1">
    <location>
        <begin position="1"/>
        <end position="26"/>
    </location>
</feature>
<reference evidence="3 4" key="1">
    <citation type="journal article" date="2013" name="Front. Microbiol.">
        <title>The genome of Nitrospina gracilis illuminates the metabolism and evolution of the major marine nitrite oxidizer.</title>
        <authorList>
            <person name="Luecker S."/>
            <person name="Nowka B."/>
            <person name="Rattei T."/>
            <person name="Spieck E."/>
            <person name="and Daims H."/>
        </authorList>
    </citation>
    <scope>NUCLEOTIDE SEQUENCE [LARGE SCALE GENOMIC DNA]</scope>
    <source>
        <strain evidence="3 4">3/211</strain>
    </source>
</reference>
<feature type="domain" description="YprB ribonuclease H-like" evidence="2">
    <location>
        <begin position="30"/>
        <end position="192"/>
    </location>
</feature>
<dbReference type="SUPFAM" id="SSF53098">
    <property type="entry name" value="Ribonuclease H-like"/>
    <property type="match status" value="1"/>
</dbReference>
<keyword evidence="3" id="KW-0378">Hydrolase</keyword>
<evidence type="ECO:0000313" key="4">
    <source>
        <dbReference type="Proteomes" id="UP000011704"/>
    </source>
</evidence>
<dbReference type="Gene3D" id="3.30.420.10">
    <property type="entry name" value="Ribonuclease H-like superfamily/Ribonuclease H"/>
    <property type="match status" value="1"/>
</dbReference>
<feature type="non-terminal residue" evidence="3">
    <location>
        <position position="1"/>
    </location>
</feature>
<dbReference type="InterPro" id="IPR038720">
    <property type="entry name" value="YprB_RNase_H-like_dom"/>
</dbReference>
<sequence length="229" mass="25863">MSDQLDLFSQPPVEEPAPPKPQKAKGPRVLYFDLETQKSADEVGGWGNIKDMLMAVGVVWDSHDEKHHVYYGEAEKKEGKGYTDLIDHLKSADLVVGFNVIGFDYTVIQGAASQRHIDLLDIPTFDILVDFIKQKNHRIKLDNLAGCTLGTKKSADGLASLKWWKEYLGGDAGKLDQIVEYCKQDVNVTRDLFLFGKDHGYVEYDGRTGQRLRLDVDWTVETILKSPHR</sequence>
<organism evidence="3 4">
    <name type="scientific">Nitrospina gracilis (strain 3/211)</name>
    <dbReference type="NCBI Taxonomy" id="1266370"/>
    <lineage>
        <taxon>Bacteria</taxon>
        <taxon>Pseudomonadati</taxon>
        <taxon>Nitrospinota/Tectimicrobiota group</taxon>
        <taxon>Nitrospinota</taxon>
        <taxon>Nitrospinia</taxon>
        <taxon>Nitrospinales</taxon>
        <taxon>Nitrospinaceae</taxon>
        <taxon>Nitrospina</taxon>
    </lineage>
</organism>
<dbReference type="STRING" id="1266370.NITGR_880007"/>
<dbReference type="InterPro" id="IPR036397">
    <property type="entry name" value="RNaseH_sf"/>
</dbReference>
<accession>M1Z2A2</accession>
<evidence type="ECO:0000259" key="2">
    <source>
        <dbReference type="Pfam" id="PF13482"/>
    </source>
</evidence>